<feature type="zinc finger region" description="C3H1-type" evidence="4">
    <location>
        <begin position="1"/>
        <end position="26"/>
    </location>
</feature>
<evidence type="ECO:0000256" key="2">
    <source>
        <dbReference type="ARBA" id="ARBA00022771"/>
    </source>
</evidence>
<evidence type="ECO:0000256" key="4">
    <source>
        <dbReference type="PROSITE-ProRule" id="PRU00723"/>
    </source>
</evidence>
<dbReference type="EMBL" id="CABPRJ010000476">
    <property type="protein sequence ID" value="VVC27809.1"/>
    <property type="molecule type" value="Genomic_DNA"/>
</dbReference>
<dbReference type="GO" id="GO:0008270">
    <property type="term" value="F:zinc ion binding"/>
    <property type="evidence" value="ECO:0007669"/>
    <property type="project" value="UniProtKB-KW"/>
</dbReference>
<dbReference type="Proteomes" id="UP000325440">
    <property type="component" value="Unassembled WGS sequence"/>
</dbReference>
<keyword evidence="2 4" id="KW-0863">Zinc-finger</keyword>
<dbReference type="SUPFAM" id="SSF90229">
    <property type="entry name" value="CCCH zinc finger"/>
    <property type="match status" value="1"/>
</dbReference>
<evidence type="ECO:0000259" key="5">
    <source>
        <dbReference type="PROSITE" id="PS50103"/>
    </source>
</evidence>
<name>A0A5E4M8I9_9HEMI</name>
<gene>
    <name evidence="6" type="ORF">CINCED_3A003721</name>
</gene>
<dbReference type="OrthoDB" id="3247158at2759"/>
<dbReference type="PROSITE" id="PS50103">
    <property type="entry name" value="ZF_C3H1"/>
    <property type="match status" value="1"/>
</dbReference>
<dbReference type="InterPro" id="IPR000571">
    <property type="entry name" value="Znf_CCCH"/>
</dbReference>
<proteinExistence type="predicted"/>
<feature type="domain" description="C3H1-type" evidence="5">
    <location>
        <begin position="1"/>
        <end position="26"/>
    </location>
</feature>
<evidence type="ECO:0000256" key="1">
    <source>
        <dbReference type="ARBA" id="ARBA00022723"/>
    </source>
</evidence>
<reference evidence="6 7" key="1">
    <citation type="submission" date="2019-08" db="EMBL/GenBank/DDBJ databases">
        <authorList>
            <person name="Alioto T."/>
            <person name="Alioto T."/>
            <person name="Gomez Garrido J."/>
        </authorList>
    </citation>
    <scope>NUCLEOTIDE SEQUENCE [LARGE SCALE GENOMIC DNA]</scope>
</reference>
<keyword evidence="7" id="KW-1185">Reference proteome</keyword>
<dbReference type="PROSITE" id="PS51257">
    <property type="entry name" value="PROKAR_LIPOPROTEIN"/>
    <property type="match status" value="1"/>
</dbReference>
<organism evidence="6 7">
    <name type="scientific">Cinara cedri</name>
    <dbReference type="NCBI Taxonomy" id="506608"/>
    <lineage>
        <taxon>Eukaryota</taxon>
        <taxon>Metazoa</taxon>
        <taxon>Ecdysozoa</taxon>
        <taxon>Arthropoda</taxon>
        <taxon>Hexapoda</taxon>
        <taxon>Insecta</taxon>
        <taxon>Pterygota</taxon>
        <taxon>Neoptera</taxon>
        <taxon>Paraneoptera</taxon>
        <taxon>Hemiptera</taxon>
        <taxon>Sternorrhyncha</taxon>
        <taxon>Aphidomorpha</taxon>
        <taxon>Aphidoidea</taxon>
        <taxon>Aphididae</taxon>
        <taxon>Lachninae</taxon>
        <taxon>Cinara</taxon>
    </lineage>
</organism>
<protein>
    <submittedName>
        <fullName evidence="6">Zinc finger, CCCH-type</fullName>
    </submittedName>
</protein>
<dbReference type="InterPro" id="IPR036855">
    <property type="entry name" value="Znf_CCCH_sf"/>
</dbReference>
<dbReference type="AlphaFoldDB" id="A0A5E4M8I9"/>
<evidence type="ECO:0000256" key="3">
    <source>
        <dbReference type="ARBA" id="ARBA00022833"/>
    </source>
</evidence>
<keyword evidence="1 4" id="KW-0479">Metal-binding</keyword>
<dbReference type="Pfam" id="PF00642">
    <property type="entry name" value="zf-CCCH"/>
    <property type="match status" value="1"/>
</dbReference>
<keyword evidence="3 4" id="KW-0862">Zinc</keyword>
<sequence>MRKICDYYLRGYCPYGEKCNKLHNCIFVIVGCGSGERHRQYPHRQQSMSPETLYWNYAILKRKFVQLQKNHLKQHPMQNNSYYQPPHQDDQLPKTPEQLQQNFNELLQQYCLLKRIFHHYANSSQDDRVQKLHY</sequence>
<accession>A0A5E4M8I9</accession>
<evidence type="ECO:0000313" key="7">
    <source>
        <dbReference type="Proteomes" id="UP000325440"/>
    </source>
</evidence>
<evidence type="ECO:0000313" key="6">
    <source>
        <dbReference type="EMBL" id="VVC27809.1"/>
    </source>
</evidence>